<organism evidence="1 2">
    <name type="scientific">Cucumis melo var. makuwa</name>
    <name type="common">Oriental melon</name>
    <dbReference type="NCBI Taxonomy" id="1194695"/>
    <lineage>
        <taxon>Eukaryota</taxon>
        <taxon>Viridiplantae</taxon>
        <taxon>Streptophyta</taxon>
        <taxon>Embryophyta</taxon>
        <taxon>Tracheophyta</taxon>
        <taxon>Spermatophyta</taxon>
        <taxon>Magnoliopsida</taxon>
        <taxon>eudicotyledons</taxon>
        <taxon>Gunneridae</taxon>
        <taxon>Pentapetalae</taxon>
        <taxon>rosids</taxon>
        <taxon>fabids</taxon>
        <taxon>Cucurbitales</taxon>
        <taxon>Cucurbitaceae</taxon>
        <taxon>Benincaseae</taxon>
        <taxon>Cucumis</taxon>
    </lineage>
</organism>
<dbReference type="EMBL" id="SSTD01009863">
    <property type="protein sequence ID" value="TYK13552.1"/>
    <property type="molecule type" value="Genomic_DNA"/>
</dbReference>
<evidence type="ECO:0000313" key="2">
    <source>
        <dbReference type="Proteomes" id="UP000321947"/>
    </source>
</evidence>
<proteinExistence type="predicted"/>
<sequence>MLLKYDHGNTNGRRRGEIAFWMGNVVGIVVWRLKDNSLSGQNNTEKDLVANCEVFFMESLEKFHGAVLVLLLGDALRIAVDTRKEGDDATQFVPE</sequence>
<reference evidence="1 2" key="1">
    <citation type="submission" date="2019-08" db="EMBL/GenBank/DDBJ databases">
        <title>Draft genome sequences of two oriental melons (Cucumis melo L. var makuwa).</title>
        <authorList>
            <person name="Kwon S.-Y."/>
        </authorList>
    </citation>
    <scope>NUCLEOTIDE SEQUENCE [LARGE SCALE GENOMIC DNA]</scope>
    <source>
        <strain evidence="2">cv. Chang Bougi</strain>
        <tissue evidence="1">Leaf</tissue>
    </source>
</reference>
<protein>
    <submittedName>
        <fullName evidence="1">Uncharacterized protein</fullName>
    </submittedName>
</protein>
<dbReference type="AlphaFoldDB" id="A0A5D3CQ87"/>
<evidence type="ECO:0000313" key="1">
    <source>
        <dbReference type="EMBL" id="TYK13552.1"/>
    </source>
</evidence>
<name>A0A5D3CQ87_CUCMM</name>
<comment type="caution">
    <text evidence="1">The sequence shown here is derived from an EMBL/GenBank/DDBJ whole genome shotgun (WGS) entry which is preliminary data.</text>
</comment>
<gene>
    <name evidence="1" type="ORF">E5676_scaffold299G00280</name>
</gene>
<accession>A0A5D3CQ87</accession>
<dbReference type="Proteomes" id="UP000321947">
    <property type="component" value="Unassembled WGS sequence"/>
</dbReference>